<dbReference type="PANTHER" id="PTHR30126:SF94">
    <property type="entry name" value="LYSR FAMILY TRANSCRIPTIONAL REGULATOR"/>
    <property type="match status" value="1"/>
</dbReference>
<dbReference type="EMBL" id="QEXO01000004">
    <property type="protein sequence ID" value="PWE12940.1"/>
    <property type="molecule type" value="Genomic_DNA"/>
</dbReference>
<dbReference type="KEGG" id="afa:UZ73_15315"/>
<keyword evidence="2" id="KW-0805">Transcription regulation</keyword>
<dbReference type="GO" id="GO:0003700">
    <property type="term" value="F:DNA-binding transcription factor activity"/>
    <property type="evidence" value="ECO:0007669"/>
    <property type="project" value="InterPro"/>
</dbReference>
<organism evidence="6 8">
    <name type="scientific">Alcaligenes faecalis</name>
    <dbReference type="NCBI Taxonomy" id="511"/>
    <lineage>
        <taxon>Bacteria</taxon>
        <taxon>Pseudomonadati</taxon>
        <taxon>Pseudomonadota</taxon>
        <taxon>Betaproteobacteria</taxon>
        <taxon>Burkholderiales</taxon>
        <taxon>Alcaligenaceae</taxon>
        <taxon>Alcaligenes</taxon>
    </lineage>
</organism>
<dbReference type="OrthoDB" id="9808620at2"/>
<dbReference type="Proteomes" id="UP000245216">
    <property type="component" value="Unassembled WGS sequence"/>
</dbReference>
<dbReference type="SUPFAM" id="SSF46785">
    <property type="entry name" value="Winged helix' DNA-binding domain"/>
    <property type="match status" value="1"/>
</dbReference>
<evidence type="ECO:0000313" key="8">
    <source>
        <dbReference type="Proteomes" id="UP000245216"/>
    </source>
</evidence>
<dbReference type="PROSITE" id="PS50931">
    <property type="entry name" value="HTH_LYSR"/>
    <property type="match status" value="1"/>
</dbReference>
<dbReference type="Gene3D" id="1.10.10.10">
    <property type="entry name" value="Winged helix-like DNA-binding domain superfamily/Winged helix DNA-binding domain"/>
    <property type="match status" value="1"/>
</dbReference>
<evidence type="ECO:0000256" key="4">
    <source>
        <dbReference type="ARBA" id="ARBA00023163"/>
    </source>
</evidence>
<evidence type="ECO:0000256" key="1">
    <source>
        <dbReference type="ARBA" id="ARBA00009437"/>
    </source>
</evidence>
<dbReference type="InterPro" id="IPR005119">
    <property type="entry name" value="LysR_subst-bd"/>
</dbReference>
<keyword evidence="9" id="KW-1185">Reference proteome</keyword>
<dbReference type="RefSeq" id="WP_042487640.1">
    <property type="nucleotide sequence ID" value="NZ_CP013119.1"/>
</dbReference>
<dbReference type="GeneID" id="29370729"/>
<proteinExistence type="inferred from homology"/>
<dbReference type="FunFam" id="1.10.10.10:FF:000001">
    <property type="entry name" value="LysR family transcriptional regulator"/>
    <property type="match status" value="1"/>
</dbReference>
<feature type="domain" description="HTH lysR-type" evidence="5">
    <location>
        <begin position="4"/>
        <end position="61"/>
    </location>
</feature>
<evidence type="ECO:0000259" key="5">
    <source>
        <dbReference type="PROSITE" id="PS50931"/>
    </source>
</evidence>
<reference evidence="6 8" key="2">
    <citation type="submission" date="2018-05" db="EMBL/GenBank/DDBJ databases">
        <authorList>
            <person name="Lanie J.A."/>
            <person name="Ng W.-L."/>
            <person name="Kazmierczak K.M."/>
            <person name="Andrzejewski T.M."/>
            <person name="Davidsen T.M."/>
            <person name="Wayne K.J."/>
            <person name="Tettelin H."/>
            <person name="Glass J.I."/>
            <person name="Rusch D."/>
            <person name="Podicherti R."/>
            <person name="Tsui H.-C.T."/>
            <person name="Winkler M.E."/>
        </authorList>
    </citation>
    <scope>NUCLEOTIDE SEQUENCE [LARGE SCALE GENOMIC DNA]</scope>
    <source>
        <strain evidence="6 8">YBY</strain>
    </source>
</reference>
<dbReference type="SUPFAM" id="SSF53850">
    <property type="entry name" value="Periplasmic binding protein-like II"/>
    <property type="match status" value="1"/>
</dbReference>
<evidence type="ECO:0000313" key="9">
    <source>
        <dbReference type="Proteomes" id="UP001211866"/>
    </source>
</evidence>
<name>A0A0M7FY54_ALCFA</name>
<evidence type="ECO:0000256" key="2">
    <source>
        <dbReference type="ARBA" id="ARBA00023015"/>
    </source>
</evidence>
<evidence type="ECO:0000256" key="3">
    <source>
        <dbReference type="ARBA" id="ARBA00023125"/>
    </source>
</evidence>
<reference evidence="7 9" key="3">
    <citation type="submission" date="2022-05" db="EMBL/GenBank/DDBJ databases">
        <title>Complete sequence of strain NY11312.</title>
        <authorList>
            <person name="Zhou D."/>
        </authorList>
    </citation>
    <scope>NUCLEOTIDE SEQUENCE [LARGE SCALE GENOMIC DNA]</scope>
    <source>
        <strain evidence="7 9">NY11312</strain>
    </source>
</reference>
<keyword evidence="4" id="KW-0804">Transcription</keyword>
<dbReference type="EMBL" id="CP096916">
    <property type="protein sequence ID" value="WBM39479.1"/>
    <property type="molecule type" value="Genomic_DNA"/>
</dbReference>
<evidence type="ECO:0000313" key="6">
    <source>
        <dbReference type="EMBL" id="PWE12940.1"/>
    </source>
</evidence>
<evidence type="ECO:0000313" key="7">
    <source>
        <dbReference type="EMBL" id="WBM39479.1"/>
    </source>
</evidence>
<protein>
    <submittedName>
        <fullName evidence="6">LysR family transcriptional regulator</fullName>
    </submittedName>
</protein>
<dbReference type="Gene3D" id="3.40.190.290">
    <property type="match status" value="1"/>
</dbReference>
<dbReference type="Proteomes" id="UP001211866">
    <property type="component" value="Chromosome"/>
</dbReference>
<accession>A0A0M7FY54</accession>
<dbReference type="InterPro" id="IPR000847">
    <property type="entry name" value="LysR_HTH_N"/>
</dbReference>
<dbReference type="PANTHER" id="PTHR30126">
    <property type="entry name" value="HTH-TYPE TRANSCRIPTIONAL REGULATOR"/>
    <property type="match status" value="1"/>
</dbReference>
<dbReference type="GO" id="GO:0000976">
    <property type="term" value="F:transcription cis-regulatory region binding"/>
    <property type="evidence" value="ECO:0007669"/>
    <property type="project" value="TreeGrafter"/>
</dbReference>
<sequence length="301" mass="33196">MNAISIRQLEVFVGIATLGTVRACAANIHLSQPAASMALAELEKQLDCPLFERTPGRMQLTSRGKQLLPHAREILERLREMQSQQEERELRGEIRIGASNTVGNYLIGDLVGQFVRQHPRVSLHVSVDNTANIINQLLEHSCDIACVEGPVNHPQLETWIWREDALVVCAAPDHPLATKTTLEKQDFAGMSWIMRERGSASRALTEQALNVLPGGHVLMELGQVEAIKQAVIAGLGLACLPQAATLDAVANQRLRILDTPFLDLKRRLSLVLHKERYRSQVLSAFADHLHSPESGSSPAEN</sequence>
<dbReference type="InterPro" id="IPR036388">
    <property type="entry name" value="WH-like_DNA-bd_sf"/>
</dbReference>
<dbReference type="STRING" id="511.UZ73_15315"/>
<gene>
    <name evidence="6" type="ORF">DF183_13940</name>
    <name evidence="7" type="ORF">M2J83_06630</name>
</gene>
<dbReference type="Pfam" id="PF03466">
    <property type="entry name" value="LysR_substrate"/>
    <property type="match status" value="1"/>
</dbReference>
<dbReference type="InterPro" id="IPR036390">
    <property type="entry name" value="WH_DNA-bd_sf"/>
</dbReference>
<dbReference type="AlphaFoldDB" id="A0A0M7FY54"/>
<keyword evidence="3" id="KW-0238">DNA-binding</keyword>
<dbReference type="CDD" id="cd08420">
    <property type="entry name" value="PBP2_CysL_like"/>
    <property type="match status" value="1"/>
</dbReference>
<accession>A0A0S2JU28</accession>
<reference evidence="6 8" key="1">
    <citation type="submission" date="2018-05" db="EMBL/GenBank/DDBJ databases">
        <title>Genome Sequence of an Efficient Indole-Degrading Bacterium, Alcaligenes sp.YBY.</title>
        <authorList>
            <person name="Yang B."/>
        </authorList>
    </citation>
    <scope>NUCLEOTIDE SEQUENCE [LARGE SCALE GENOMIC DNA]</scope>
    <source>
        <strain evidence="6 8">YBY</strain>
    </source>
</reference>
<dbReference type="Pfam" id="PF00126">
    <property type="entry name" value="HTH_1"/>
    <property type="match status" value="1"/>
</dbReference>
<comment type="similarity">
    <text evidence="1">Belongs to the LysR transcriptional regulatory family.</text>
</comment>
<dbReference type="PRINTS" id="PR00039">
    <property type="entry name" value="HTHLYSR"/>
</dbReference>